<evidence type="ECO:0000313" key="2">
    <source>
        <dbReference type="EMBL" id="QMS40647.1"/>
    </source>
</evidence>
<gene>
    <name evidence="2" type="ORF">HVV39_22865</name>
</gene>
<sequence>MEKFHMFDDRIYQMTNGVKAADRIIYTVMLNEQKFYHDKGQYYTPSYAHLGQYAGITRTSVIACMKRLEAHGLIKKTNVASNQCVIKVYSLDEVPEVLTELTAKEARKAKLESKVTQSVKKDDPLSQNSLPTESKFFTQSVKIFDTYNNSNNKKELINNNKEDDFEEESLKKGASLCDSHECDSLGIEEAIKEAVKTSDLDDLEVSPKKTSKQDKEISDVNVDSDHKNTQCPATDDEMDPFDDYLDEESEREEAIKKAQRKAEIKARIAIAKQNNKVSDLDDFDDGDDDFTFTPRKKTHTDSKKEKIKPKMYFAGGGIISFTMV</sequence>
<protein>
    <submittedName>
        <fullName evidence="2">Helix-turn-helix domain-containing protein</fullName>
    </submittedName>
</protein>
<reference evidence="2 3" key="1">
    <citation type="submission" date="2020-06" db="EMBL/GenBank/DDBJ databases">
        <title>REHAB project genomes.</title>
        <authorList>
            <person name="Shaw L.P."/>
        </authorList>
    </citation>
    <scope>NUCLEOTIDE SEQUENCE [LARGE SCALE GENOMIC DNA]</scope>
    <source>
        <strain evidence="2 3">RHB01-C20</strain>
    </source>
</reference>
<feature type="region of interest" description="Disordered" evidence="1">
    <location>
        <begin position="112"/>
        <end position="131"/>
    </location>
</feature>
<evidence type="ECO:0000256" key="1">
    <source>
        <dbReference type="SAM" id="MobiDB-lite"/>
    </source>
</evidence>
<name>A0A7D7PK19_ECOLX</name>
<feature type="compositionally biased region" description="Basic and acidic residues" evidence="1">
    <location>
        <begin position="198"/>
        <end position="228"/>
    </location>
</feature>
<dbReference type="InterPro" id="IPR036388">
    <property type="entry name" value="WH-like_DNA-bd_sf"/>
</dbReference>
<dbReference type="AlphaFoldDB" id="A0A7D7PK19"/>
<accession>A0A7D7PK19</accession>
<evidence type="ECO:0000313" key="3">
    <source>
        <dbReference type="Proteomes" id="UP000514533"/>
    </source>
</evidence>
<feature type="compositionally biased region" description="Basic and acidic residues" evidence="1">
    <location>
        <begin position="112"/>
        <end position="124"/>
    </location>
</feature>
<feature type="region of interest" description="Disordered" evidence="1">
    <location>
        <begin position="198"/>
        <end position="240"/>
    </location>
</feature>
<dbReference type="Gene3D" id="1.10.10.10">
    <property type="entry name" value="Winged helix-like DNA-binding domain superfamily/Winged helix DNA-binding domain"/>
    <property type="match status" value="1"/>
</dbReference>
<organism evidence="2 3">
    <name type="scientific">Escherichia coli</name>
    <dbReference type="NCBI Taxonomy" id="562"/>
    <lineage>
        <taxon>Bacteria</taxon>
        <taxon>Pseudomonadati</taxon>
        <taxon>Pseudomonadota</taxon>
        <taxon>Gammaproteobacteria</taxon>
        <taxon>Enterobacterales</taxon>
        <taxon>Enterobacteriaceae</taxon>
        <taxon>Escherichia</taxon>
    </lineage>
</organism>
<dbReference type="Proteomes" id="UP000514533">
    <property type="component" value="Chromosome"/>
</dbReference>
<proteinExistence type="predicted"/>
<dbReference type="EMBL" id="CP055981">
    <property type="protein sequence ID" value="QMS40647.1"/>
    <property type="molecule type" value="Genomic_DNA"/>
</dbReference>